<feature type="domain" description="F-box" evidence="2">
    <location>
        <begin position="64"/>
        <end position="103"/>
    </location>
</feature>
<reference evidence="4" key="1">
    <citation type="submission" date="2023-07" db="EMBL/GenBank/DDBJ databases">
        <title>A chromosome-level genome assembly of Lolium multiflorum.</title>
        <authorList>
            <person name="Chen Y."/>
            <person name="Copetti D."/>
            <person name="Kolliker R."/>
            <person name="Studer B."/>
        </authorList>
    </citation>
    <scope>NUCLEOTIDE SEQUENCE</scope>
    <source>
        <strain evidence="4">02402/16</strain>
        <tissue evidence="4">Leaf</tissue>
    </source>
</reference>
<evidence type="ECO:0000313" key="5">
    <source>
        <dbReference type="Proteomes" id="UP001231189"/>
    </source>
</evidence>
<protein>
    <recommendedName>
        <fullName evidence="6">F-box domain-containing protein</fullName>
    </recommendedName>
</protein>
<dbReference type="Proteomes" id="UP001231189">
    <property type="component" value="Unassembled WGS sequence"/>
</dbReference>
<evidence type="ECO:0000259" key="3">
    <source>
        <dbReference type="Pfam" id="PF24750"/>
    </source>
</evidence>
<feature type="region of interest" description="Disordered" evidence="1">
    <location>
        <begin position="1"/>
        <end position="63"/>
    </location>
</feature>
<gene>
    <name evidence="4" type="ORF">QYE76_066332</name>
</gene>
<feature type="domain" description="F-box protein At3g26010-like beta-propeller" evidence="3">
    <location>
        <begin position="154"/>
        <end position="280"/>
    </location>
</feature>
<evidence type="ECO:0000313" key="4">
    <source>
        <dbReference type="EMBL" id="KAK1648527.1"/>
    </source>
</evidence>
<dbReference type="InterPro" id="IPR036047">
    <property type="entry name" value="F-box-like_dom_sf"/>
</dbReference>
<dbReference type="AlphaFoldDB" id="A0AAD8WC01"/>
<organism evidence="4 5">
    <name type="scientific">Lolium multiflorum</name>
    <name type="common">Italian ryegrass</name>
    <name type="synonym">Lolium perenne subsp. multiflorum</name>
    <dbReference type="NCBI Taxonomy" id="4521"/>
    <lineage>
        <taxon>Eukaryota</taxon>
        <taxon>Viridiplantae</taxon>
        <taxon>Streptophyta</taxon>
        <taxon>Embryophyta</taxon>
        <taxon>Tracheophyta</taxon>
        <taxon>Spermatophyta</taxon>
        <taxon>Magnoliopsida</taxon>
        <taxon>Liliopsida</taxon>
        <taxon>Poales</taxon>
        <taxon>Poaceae</taxon>
        <taxon>BOP clade</taxon>
        <taxon>Pooideae</taxon>
        <taxon>Poodae</taxon>
        <taxon>Poeae</taxon>
        <taxon>Poeae Chloroplast Group 2 (Poeae type)</taxon>
        <taxon>Loliodinae</taxon>
        <taxon>Loliinae</taxon>
        <taxon>Lolium</taxon>
    </lineage>
</organism>
<dbReference type="Gene3D" id="1.20.1280.50">
    <property type="match status" value="1"/>
</dbReference>
<dbReference type="InterPro" id="IPR056592">
    <property type="entry name" value="Beta-prop_At3g26010-like"/>
</dbReference>
<dbReference type="Pfam" id="PF00646">
    <property type="entry name" value="F-box"/>
    <property type="match status" value="1"/>
</dbReference>
<dbReference type="PANTHER" id="PTHR32133:SF266">
    <property type="entry name" value="F-BOX DOMAIN-CONTAINING PROTEIN"/>
    <property type="match status" value="1"/>
</dbReference>
<dbReference type="InterPro" id="IPR001810">
    <property type="entry name" value="F-box_dom"/>
</dbReference>
<dbReference type="PANTHER" id="PTHR32133">
    <property type="entry name" value="OS07G0120400 PROTEIN"/>
    <property type="match status" value="1"/>
</dbReference>
<comment type="caution">
    <text evidence="4">The sequence shown here is derived from an EMBL/GenBank/DDBJ whole genome shotgun (WGS) entry which is preliminary data.</text>
</comment>
<sequence length="429" mass="48290">MGRRRSPRLHPQIHASEQGAGMARRRSPRLHPQIHASEDGVRMTRRIRRRRGKSPAEPASLPDDDDILREILVRLPPLPSSLPRASAVCKRWRGLVTDPRFLRQLYAHHRKPPLLGVFSRRKHLGNEFQFNPILDPPDRIPPRRFNLGRCSSHNGYNFLDSRHGLVLVEIRFLKGVVVWDPISSEQRRLAIPPEFETRSFNGAVICAAGEQGHVHGGCHSNPFKVVLMSAYKLFSQSLVCVYSSETGIWGNLILTEAFCEIRRQRPVLVGNSLYWVCSRESIFEFDLGEHGLTVIAGPPVADDIIFQNHQVIQDQHGALGYAILSYPHFELWQRKANGHGGATWVLETHTILELPQAEGVMVLLLAYDCDSDVILLSVSGNTYMVQLKSMQSRKLYETIDITGHLPFKSFYTPGTAIAGGLNGAEMLQT</sequence>
<name>A0AAD8WC01_LOLMU</name>
<feature type="compositionally biased region" description="Basic residues" evidence="1">
    <location>
        <begin position="43"/>
        <end position="53"/>
    </location>
</feature>
<evidence type="ECO:0008006" key="6">
    <source>
        <dbReference type="Google" id="ProtNLM"/>
    </source>
</evidence>
<proteinExistence type="predicted"/>
<dbReference type="SUPFAM" id="SSF81383">
    <property type="entry name" value="F-box domain"/>
    <property type="match status" value="1"/>
</dbReference>
<evidence type="ECO:0000259" key="2">
    <source>
        <dbReference type="Pfam" id="PF00646"/>
    </source>
</evidence>
<keyword evidence="5" id="KW-1185">Reference proteome</keyword>
<accession>A0AAD8WC01</accession>
<dbReference type="EMBL" id="JAUUTY010000004">
    <property type="protein sequence ID" value="KAK1648527.1"/>
    <property type="molecule type" value="Genomic_DNA"/>
</dbReference>
<dbReference type="Pfam" id="PF24750">
    <property type="entry name" value="b-prop_At3g26010-like"/>
    <property type="match status" value="1"/>
</dbReference>
<evidence type="ECO:0000256" key="1">
    <source>
        <dbReference type="SAM" id="MobiDB-lite"/>
    </source>
</evidence>